<accession>A0ABR9WG36</accession>
<gene>
    <name evidence="5" type="ORF">IEE83_15515</name>
</gene>
<evidence type="ECO:0000259" key="4">
    <source>
        <dbReference type="PROSITE" id="PS50110"/>
    </source>
</evidence>
<dbReference type="PANTHER" id="PTHR45566:SF2">
    <property type="entry name" value="NARL SUBFAMILY"/>
    <property type="match status" value="1"/>
</dbReference>
<comment type="caution">
    <text evidence="2">Lacks conserved residue(s) required for the propagation of feature annotation.</text>
</comment>
<feature type="domain" description="Response regulatory" evidence="4">
    <location>
        <begin position="10"/>
        <end position="127"/>
    </location>
</feature>
<evidence type="ECO:0000259" key="3">
    <source>
        <dbReference type="PROSITE" id="PS50043"/>
    </source>
</evidence>
<dbReference type="Proteomes" id="UP000634134">
    <property type="component" value="Unassembled WGS sequence"/>
</dbReference>
<dbReference type="InterPro" id="IPR011006">
    <property type="entry name" value="CheY-like_superfamily"/>
</dbReference>
<evidence type="ECO:0000313" key="6">
    <source>
        <dbReference type="Proteomes" id="UP000634134"/>
    </source>
</evidence>
<dbReference type="PROSITE" id="PS50043">
    <property type="entry name" value="HTH_LUXR_2"/>
    <property type="match status" value="1"/>
</dbReference>
<dbReference type="CDD" id="cd06170">
    <property type="entry name" value="LuxR_C_like"/>
    <property type="match status" value="1"/>
</dbReference>
<proteinExistence type="predicted"/>
<keyword evidence="1" id="KW-0238">DNA-binding</keyword>
<dbReference type="RefSeq" id="WP_379992944.1">
    <property type="nucleotide sequence ID" value="NZ_JBHSRU010000030.1"/>
</dbReference>
<name>A0ABR9WG36_9BACT</name>
<dbReference type="Gene3D" id="3.40.50.2300">
    <property type="match status" value="1"/>
</dbReference>
<dbReference type="PANTHER" id="PTHR45566">
    <property type="entry name" value="HTH-TYPE TRANSCRIPTIONAL REGULATOR YHJB-RELATED"/>
    <property type="match status" value="1"/>
</dbReference>
<dbReference type="SUPFAM" id="SSF52172">
    <property type="entry name" value="CheY-like"/>
    <property type="match status" value="1"/>
</dbReference>
<dbReference type="PROSITE" id="PS50110">
    <property type="entry name" value="RESPONSE_REGULATORY"/>
    <property type="match status" value="1"/>
</dbReference>
<dbReference type="PRINTS" id="PR00038">
    <property type="entry name" value="HTHLUXR"/>
</dbReference>
<feature type="domain" description="HTH luxR-type" evidence="3">
    <location>
        <begin position="151"/>
        <end position="216"/>
    </location>
</feature>
<keyword evidence="6" id="KW-1185">Reference proteome</keyword>
<comment type="caution">
    <text evidence="5">The sequence shown here is derived from an EMBL/GenBank/DDBJ whole genome shotgun (WGS) entry which is preliminary data.</text>
</comment>
<dbReference type="InterPro" id="IPR001789">
    <property type="entry name" value="Sig_transdc_resp-reg_receiver"/>
</dbReference>
<dbReference type="SUPFAM" id="SSF46894">
    <property type="entry name" value="C-terminal effector domain of the bipartite response regulators"/>
    <property type="match status" value="1"/>
</dbReference>
<evidence type="ECO:0000256" key="1">
    <source>
        <dbReference type="ARBA" id="ARBA00023125"/>
    </source>
</evidence>
<protein>
    <submittedName>
        <fullName evidence="5">Response regulator transcription factor</fullName>
    </submittedName>
</protein>
<dbReference type="InterPro" id="IPR016032">
    <property type="entry name" value="Sig_transdc_resp-reg_C-effctor"/>
</dbReference>
<reference evidence="6" key="1">
    <citation type="submission" date="2023-07" db="EMBL/GenBank/DDBJ databases">
        <title>Dyadobacter sp. nov 'subterranea' isolated from contaminted grondwater.</title>
        <authorList>
            <person name="Szabo I."/>
            <person name="Al-Omari J."/>
            <person name="Szerdahelyi S.G."/>
            <person name="Rado J."/>
        </authorList>
    </citation>
    <scope>NUCLEOTIDE SEQUENCE [LARGE SCALE GENOMIC DNA]</scope>
    <source>
        <strain evidence="6">UP-52</strain>
    </source>
</reference>
<dbReference type="InterPro" id="IPR051015">
    <property type="entry name" value="EvgA-like"/>
</dbReference>
<dbReference type="EMBL" id="JACYGY010000001">
    <property type="protein sequence ID" value="MBE9463296.1"/>
    <property type="molecule type" value="Genomic_DNA"/>
</dbReference>
<dbReference type="InterPro" id="IPR000792">
    <property type="entry name" value="Tscrpt_reg_LuxR_C"/>
</dbReference>
<dbReference type="SMART" id="SM00421">
    <property type="entry name" value="HTH_LUXR"/>
    <property type="match status" value="1"/>
</dbReference>
<dbReference type="Pfam" id="PF00196">
    <property type="entry name" value="GerE"/>
    <property type="match status" value="1"/>
</dbReference>
<evidence type="ECO:0000256" key="2">
    <source>
        <dbReference type="PROSITE-ProRule" id="PRU00169"/>
    </source>
</evidence>
<dbReference type="Pfam" id="PF00072">
    <property type="entry name" value="Response_reg"/>
    <property type="match status" value="1"/>
</dbReference>
<dbReference type="PROSITE" id="PS00622">
    <property type="entry name" value="HTH_LUXR_1"/>
    <property type="match status" value="1"/>
</dbReference>
<organism evidence="5 6">
    <name type="scientific">Dyadobacter subterraneus</name>
    <dbReference type="NCBI Taxonomy" id="2773304"/>
    <lineage>
        <taxon>Bacteria</taxon>
        <taxon>Pseudomonadati</taxon>
        <taxon>Bacteroidota</taxon>
        <taxon>Cytophagia</taxon>
        <taxon>Cytophagales</taxon>
        <taxon>Spirosomataceae</taxon>
        <taxon>Dyadobacter</taxon>
    </lineage>
</organism>
<sequence>MNNPETTASSIIILDTHPLFRKGLARLLKENFPQTLLSEAKNLQEIGQSLPEIEMAVFIIVINSDFEEDGTNPVAEIKRRYPLASIILYAEELKPELIISYFKSGIKGYLFKHENLTELIDCIQVVNQGNRYINAEYKEVLLSYLIENYKSSRKQDLLTPRQNEVARYLIQGLTTSAIAEATGLHISTISTFKTAIFTKLGVDNVLRLKQVFETDQN</sequence>
<evidence type="ECO:0000313" key="5">
    <source>
        <dbReference type="EMBL" id="MBE9463296.1"/>
    </source>
</evidence>